<organism evidence="1 2">
    <name type="scientific">Dictyostelium purpureum</name>
    <name type="common">Slime mold</name>
    <dbReference type="NCBI Taxonomy" id="5786"/>
    <lineage>
        <taxon>Eukaryota</taxon>
        <taxon>Amoebozoa</taxon>
        <taxon>Evosea</taxon>
        <taxon>Eumycetozoa</taxon>
        <taxon>Dictyostelia</taxon>
        <taxon>Dictyosteliales</taxon>
        <taxon>Dictyosteliaceae</taxon>
        <taxon>Dictyostelium</taxon>
    </lineage>
</organism>
<dbReference type="KEGG" id="dpp:DICPUDRAFT_93291"/>
<name>F1A577_DICPU</name>
<gene>
    <name evidence="1" type="ORF">DICPUDRAFT_93291</name>
</gene>
<dbReference type="GeneID" id="10510549"/>
<dbReference type="Proteomes" id="UP000001064">
    <property type="component" value="Unassembled WGS sequence"/>
</dbReference>
<protein>
    <submittedName>
        <fullName evidence="1">Expressed protein</fullName>
    </submittedName>
</protein>
<dbReference type="VEuPathDB" id="AmoebaDB:DICPUDRAFT_93291"/>
<sequence>MSLFKSLTSINNSNLKNNNLKNIYRNKMFSSKYEINNIQVFYEDEASDAGDDFGNPTSKN</sequence>
<reference evidence="2" key="1">
    <citation type="journal article" date="2011" name="Genome Biol.">
        <title>Comparative genomics of the social amoebae Dictyostelium discoideum and Dictyostelium purpureum.</title>
        <authorList>
            <consortium name="US DOE Joint Genome Institute (JGI-PGF)"/>
            <person name="Sucgang R."/>
            <person name="Kuo A."/>
            <person name="Tian X."/>
            <person name="Salerno W."/>
            <person name="Parikh A."/>
            <person name="Feasley C.L."/>
            <person name="Dalin E."/>
            <person name="Tu H."/>
            <person name="Huang E."/>
            <person name="Barry K."/>
            <person name="Lindquist E."/>
            <person name="Shapiro H."/>
            <person name="Bruce D."/>
            <person name="Schmutz J."/>
            <person name="Salamov A."/>
            <person name="Fey P."/>
            <person name="Gaudet P."/>
            <person name="Anjard C."/>
            <person name="Babu M.M."/>
            <person name="Basu S."/>
            <person name="Bushmanova Y."/>
            <person name="van der Wel H."/>
            <person name="Katoh-Kurasawa M."/>
            <person name="Dinh C."/>
            <person name="Coutinho P.M."/>
            <person name="Saito T."/>
            <person name="Elias M."/>
            <person name="Schaap P."/>
            <person name="Kay R.R."/>
            <person name="Henrissat B."/>
            <person name="Eichinger L."/>
            <person name="Rivero F."/>
            <person name="Putnam N.H."/>
            <person name="West C.M."/>
            <person name="Loomis W.F."/>
            <person name="Chisholm R.L."/>
            <person name="Shaulsky G."/>
            <person name="Strassmann J.E."/>
            <person name="Queller D.C."/>
            <person name="Kuspa A."/>
            <person name="Grigoriev I.V."/>
        </authorList>
    </citation>
    <scope>NUCLEOTIDE SEQUENCE [LARGE SCALE GENOMIC DNA]</scope>
    <source>
        <strain evidence="2">QSDP1</strain>
    </source>
</reference>
<accession>F1A577</accession>
<keyword evidence="2" id="KW-1185">Reference proteome</keyword>
<proteinExistence type="predicted"/>
<evidence type="ECO:0000313" key="2">
    <source>
        <dbReference type="Proteomes" id="UP000001064"/>
    </source>
</evidence>
<dbReference type="AlphaFoldDB" id="F1A577"/>
<dbReference type="RefSeq" id="XP_003294821.1">
    <property type="nucleotide sequence ID" value="XM_003294773.1"/>
</dbReference>
<evidence type="ECO:0000313" key="1">
    <source>
        <dbReference type="EMBL" id="EGC28650.1"/>
    </source>
</evidence>
<dbReference type="InParanoid" id="F1A577"/>
<dbReference type="EMBL" id="GL871575">
    <property type="protein sequence ID" value="EGC28650.1"/>
    <property type="molecule type" value="Genomic_DNA"/>
</dbReference>